<dbReference type="InterPro" id="IPR030395">
    <property type="entry name" value="GP_PDE_dom"/>
</dbReference>
<dbReference type="GO" id="GO:0006629">
    <property type="term" value="P:lipid metabolic process"/>
    <property type="evidence" value="ECO:0007669"/>
    <property type="project" value="InterPro"/>
</dbReference>
<dbReference type="SUPFAM" id="SSF51695">
    <property type="entry name" value="PLC-like phosphodiesterases"/>
    <property type="match status" value="1"/>
</dbReference>
<feature type="transmembrane region" description="Helical" evidence="1">
    <location>
        <begin position="132"/>
        <end position="158"/>
    </location>
</feature>
<proteinExistence type="predicted"/>
<accession>A0A518ALJ3</accession>
<reference evidence="3 4" key="1">
    <citation type="submission" date="2019-02" db="EMBL/GenBank/DDBJ databases">
        <title>Deep-cultivation of Planctomycetes and their phenomic and genomic characterization uncovers novel biology.</title>
        <authorList>
            <person name="Wiegand S."/>
            <person name="Jogler M."/>
            <person name="Boedeker C."/>
            <person name="Pinto D."/>
            <person name="Vollmers J."/>
            <person name="Rivas-Marin E."/>
            <person name="Kohn T."/>
            <person name="Peeters S.H."/>
            <person name="Heuer A."/>
            <person name="Rast P."/>
            <person name="Oberbeckmann S."/>
            <person name="Bunk B."/>
            <person name="Jeske O."/>
            <person name="Meyerdierks A."/>
            <person name="Storesund J.E."/>
            <person name="Kallscheuer N."/>
            <person name="Luecker S."/>
            <person name="Lage O.M."/>
            <person name="Pohl T."/>
            <person name="Merkel B.J."/>
            <person name="Hornburger P."/>
            <person name="Mueller R.-W."/>
            <person name="Bruemmer F."/>
            <person name="Labrenz M."/>
            <person name="Spormann A.M."/>
            <person name="Op den Camp H."/>
            <person name="Overmann J."/>
            <person name="Amann R."/>
            <person name="Jetten M.S.M."/>
            <person name="Mascher T."/>
            <person name="Medema M.H."/>
            <person name="Devos D.P."/>
            <person name="Kaster A.-K."/>
            <person name="Ovreas L."/>
            <person name="Rohde M."/>
            <person name="Galperin M.Y."/>
            <person name="Jogler C."/>
        </authorList>
    </citation>
    <scope>NUCLEOTIDE SEQUENCE [LARGE SCALE GENOMIC DNA]</scope>
    <source>
        <strain evidence="3 4">Pan181</strain>
    </source>
</reference>
<dbReference type="GO" id="GO:0008889">
    <property type="term" value="F:glycerophosphodiester phosphodiesterase activity"/>
    <property type="evidence" value="ECO:0007669"/>
    <property type="project" value="UniProtKB-EC"/>
</dbReference>
<keyword evidence="1" id="KW-0472">Membrane</keyword>
<dbReference type="Gene3D" id="3.20.20.190">
    <property type="entry name" value="Phosphatidylinositol (PI) phosphodiesterase"/>
    <property type="match status" value="1"/>
</dbReference>
<dbReference type="EC" id="3.1.4.46" evidence="3"/>
<evidence type="ECO:0000313" key="3">
    <source>
        <dbReference type="EMBL" id="QDU55600.1"/>
    </source>
</evidence>
<dbReference type="PROSITE" id="PS50007">
    <property type="entry name" value="PIPLC_X_DOMAIN"/>
    <property type="match status" value="1"/>
</dbReference>
<keyword evidence="1" id="KW-0812">Transmembrane</keyword>
<dbReference type="PANTHER" id="PTHR46211">
    <property type="entry name" value="GLYCEROPHOSPHORYL DIESTER PHOSPHODIESTERASE"/>
    <property type="match status" value="1"/>
</dbReference>
<organism evidence="3 4">
    <name type="scientific">Aeoliella mucimassa</name>
    <dbReference type="NCBI Taxonomy" id="2527972"/>
    <lineage>
        <taxon>Bacteria</taxon>
        <taxon>Pseudomonadati</taxon>
        <taxon>Planctomycetota</taxon>
        <taxon>Planctomycetia</taxon>
        <taxon>Pirellulales</taxon>
        <taxon>Lacipirellulaceae</taxon>
        <taxon>Aeoliella</taxon>
    </lineage>
</organism>
<feature type="transmembrane region" description="Helical" evidence="1">
    <location>
        <begin position="228"/>
        <end position="253"/>
    </location>
</feature>
<protein>
    <submittedName>
        <fullName evidence="3">Glycerophosphoryl diester phosphodiesterase</fullName>
        <ecNumber evidence="3">3.1.4.46</ecNumber>
    </submittedName>
</protein>
<feature type="transmembrane region" description="Helical" evidence="1">
    <location>
        <begin position="265"/>
        <end position="289"/>
    </location>
</feature>
<feature type="transmembrane region" description="Helical" evidence="1">
    <location>
        <begin position="170"/>
        <end position="190"/>
    </location>
</feature>
<feature type="transmembrane region" description="Helical" evidence="1">
    <location>
        <begin position="335"/>
        <end position="354"/>
    </location>
</feature>
<dbReference type="Proteomes" id="UP000315750">
    <property type="component" value="Chromosome"/>
</dbReference>
<feature type="domain" description="GP-PDE" evidence="2">
    <location>
        <begin position="363"/>
        <end position="593"/>
    </location>
</feature>
<keyword evidence="4" id="KW-1185">Reference proteome</keyword>
<dbReference type="EMBL" id="CP036278">
    <property type="protein sequence ID" value="QDU55600.1"/>
    <property type="molecule type" value="Genomic_DNA"/>
</dbReference>
<keyword evidence="3" id="KW-0378">Hydrolase</keyword>
<feature type="transmembrane region" description="Helical" evidence="1">
    <location>
        <begin position="30"/>
        <end position="54"/>
    </location>
</feature>
<dbReference type="KEGG" id="amuc:Pan181_17920"/>
<dbReference type="Pfam" id="PF10110">
    <property type="entry name" value="GPDPase_memb"/>
    <property type="match status" value="1"/>
</dbReference>
<dbReference type="PROSITE" id="PS51704">
    <property type="entry name" value="GP_PDE"/>
    <property type="match status" value="1"/>
</dbReference>
<dbReference type="RefSeq" id="WP_197529057.1">
    <property type="nucleotide sequence ID" value="NZ_CP036278.1"/>
</dbReference>
<sequence length="622" mass="68305">MAPSNAPPTLAHDVVQHIRSSWKSLVFTDIAFKVLAFVVLTPLVSIFFHGMLALGGSSVVSDMDILFFFLGPVGWISLIVIGGLWLAIVALEQAALLGILACDTRPNHLLTTVGLRFAASKAWPLLRVTMRIVVWTLLAVLPFLVVIGAIYMSLLTEYDINFYLKEKPPVFLWAVALAAICLTGMTVLLLRLACNWFLALPLVLFENIAPQQALQVSRERVAGHRRKLLFWIVAWLIATFALGGIASGLVGLLGRAITPDSSASLRLLAFTVGITLLLWTVVNLAVNLLSTISFSSLLYSFYHEFGTNCTDRELQATLEAAVDDKKPSAINHRRIVVGAVLGFAIALGVGIVAIRNISLEDNVKIMAHRGASVSAPENTMAAFRQAIEDGADFIELDVQETADGEVVVVHDSDFMKLAGNRLKIWDANLADLESIDIGSWYDAKFNAERVPTLGEVLDLCKDRIHVNIELKYYGHDQQLEERVAELVEARGMTDQVMAMSLKRDKVEKMKSIRPEWKVGLLMSVSAGSMSKMKADFLAVNARFANRRLIRSAHQNDKEVYVWTVNDAVSMSTMISRGADGLLTDNPALARSVLEQRAEMGAAERLLLELSSILGVQPEIGEQ</sequence>
<dbReference type="PANTHER" id="PTHR46211:SF8">
    <property type="entry name" value="PHOSPHODIESTERASE"/>
    <property type="match status" value="1"/>
</dbReference>
<dbReference type="AlphaFoldDB" id="A0A518ALJ3"/>
<dbReference type="InterPro" id="IPR018476">
    <property type="entry name" value="GlyceroP-diester-Pdiesterase_M"/>
</dbReference>
<evidence type="ECO:0000256" key="1">
    <source>
        <dbReference type="SAM" id="Phobius"/>
    </source>
</evidence>
<dbReference type="Pfam" id="PF03009">
    <property type="entry name" value="GDPD"/>
    <property type="match status" value="1"/>
</dbReference>
<dbReference type="CDD" id="cd08579">
    <property type="entry name" value="GDPD_memb_like"/>
    <property type="match status" value="1"/>
</dbReference>
<keyword evidence="1" id="KW-1133">Transmembrane helix</keyword>
<feature type="transmembrane region" description="Helical" evidence="1">
    <location>
        <begin position="66"/>
        <end position="88"/>
    </location>
</feature>
<dbReference type="InterPro" id="IPR017946">
    <property type="entry name" value="PLC-like_Pdiesterase_TIM-brl"/>
</dbReference>
<name>A0A518ALJ3_9BACT</name>
<evidence type="ECO:0000259" key="2">
    <source>
        <dbReference type="PROSITE" id="PS51704"/>
    </source>
</evidence>
<evidence type="ECO:0000313" key="4">
    <source>
        <dbReference type="Proteomes" id="UP000315750"/>
    </source>
</evidence>
<gene>
    <name evidence="3" type="primary">ugpQ_1</name>
    <name evidence="3" type="ORF">Pan181_17920</name>
</gene>